<evidence type="ECO:0000256" key="2">
    <source>
        <dbReference type="SAM" id="MobiDB-lite"/>
    </source>
</evidence>
<accession>A0A7S1Q4W4</accession>
<gene>
    <name evidence="3" type="ORF">NDES1114_LOCUS17102</name>
</gene>
<sequence length="225" mass="24999">MTAVEVSRVYRELQIKGALVAEKERAVANRRAALAELRQQVDIAQRECQQRQAPLTQELGRLNAAKDECASVKADRDRAARAQQLKLTQLKDDERTLQSQTQELLTGIQRAVEKVHFARQDAAQTDAVDDAIARFESQVRAEEETLTAFEARVDELEASSSRRRHGTNLPQLNLSSEPHAHSDESAHRVPVQPHTVPSVAPSQVRPADAPVDIPAGNTVVFFDEE</sequence>
<feature type="coiled-coil region" evidence="1">
    <location>
        <begin position="20"/>
        <end position="82"/>
    </location>
</feature>
<proteinExistence type="predicted"/>
<protein>
    <submittedName>
        <fullName evidence="3">Uncharacterized protein</fullName>
    </submittedName>
</protein>
<reference evidence="3" key="1">
    <citation type="submission" date="2021-01" db="EMBL/GenBank/DDBJ databases">
        <authorList>
            <person name="Corre E."/>
            <person name="Pelletier E."/>
            <person name="Niang G."/>
            <person name="Scheremetjew M."/>
            <person name="Finn R."/>
            <person name="Kale V."/>
            <person name="Holt S."/>
            <person name="Cochrane G."/>
            <person name="Meng A."/>
            <person name="Brown T."/>
            <person name="Cohen L."/>
        </authorList>
    </citation>
    <scope>NUCLEOTIDE SEQUENCE</scope>
    <source>
        <strain evidence="3">CCAP 1951/1</strain>
    </source>
</reference>
<feature type="compositionally biased region" description="Basic and acidic residues" evidence="2">
    <location>
        <begin position="178"/>
        <end position="187"/>
    </location>
</feature>
<organism evidence="3">
    <name type="scientific">Neobodo designis</name>
    <name type="common">Flagellated protozoan</name>
    <name type="synonym">Bodo designis</name>
    <dbReference type="NCBI Taxonomy" id="312471"/>
    <lineage>
        <taxon>Eukaryota</taxon>
        <taxon>Discoba</taxon>
        <taxon>Euglenozoa</taxon>
        <taxon>Kinetoplastea</taxon>
        <taxon>Metakinetoplastina</taxon>
        <taxon>Neobodonida</taxon>
        <taxon>Neobodo</taxon>
    </lineage>
</organism>
<keyword evidence="1" id="KW-0175">Coiled coil</keyword>
<evidence type="ECO:0000313" key="3">
    <source>
        <dbReference type="EMBL" id="CAD9120533.1"/>
    </source>
</evidence>
<evidence type="ECO:0000256" key="1">
    <source>
        <dbReference type="SAM" id="Coils"/>
    </source>
</evidence>
<dbReference type="AlphaFoldDB" id="A0A7S1Q4W4"/>
<feature type="region of interest" description="Disordered" evidence="2">
    <location>
        <begin position="157"/>
        <end position="213"/>
    </location>
</feature>
<name>A0A7S1Q4W4_NEODS</name>
<dbReference type="EMBL" id="HBGF01025872">
    <property type="protein sequence ID" value="CAD9120533.1"/>
    <property type="molecule type" value="Transcribed_RNA"/>
</dbReference>